<comment type="caution">
    <text evidence="1">The sequence shown here is derived from an EMBL/GenBank/DDBJ whole genome shotgun (WGS) entry which is preliminary data.</text>
</comment>
<accession>A0ACC0IH29</accession>
<dbReference type="Proteomes" id="UP001060215">
    <property type="component" value="Chromosome 6"/>
</dbReference>
<dbReference type="EMBL" id="CM045763">
    <property type="protein sequence ID" value="KAI8024147.1"/>
    <property type="molecule type" value="Genomic_DNA"/>
</dbReference>
<organism evidence="1 2">
    <name type="scientific">Camellia lanceoleosa</name>
    <dbReference type="NCBI Taxonomy" id="1840588"/>
    <lineage>
        <taxon>Eukaryota</taxon>
        <taxon>Viridiplantae</taxon>
        <taxon>Streptophyta</taxon>
        <taxon>Embryophyta</taxon>
        <taxon>Tracheophyta</taxon>
        <taxon>Spermatophyta</taxon>
        <taxon>Magnoliopsida</taxon>
        <taxon>eudicotyledons</taxon>
        <taxon>Gunneridae</taxon>
        <taxon>Pentapetalae</taxon>
        <taxon>asterids</taxon>
        <taxon>Ericales</taxon>
        <taxon>Theaceae</taxon>
        <taxon>Camellia</taxon>
    </lineage>
</organism>
<sequence length="127" mass="14632">MPRKLSDRVKLQANTCQQHQEDPLLKKTHRTPPPTPLLLLSHPQDFLLTPAAEAKNQDPLQKPRTKTHSCNTKTHCRKQEPSSSFSHPLRHQDPLPKTRPKFFFHPSNSHPKGSARMKTRQIRIAQT</sequence>
<protein>
    <submittedName>
        <fullName evidence="1">Uncharacterized protein</fullName>
    </submittedName>
</protein>
<evidence type="ECO:0000313" key="1">
    <source>
        <dbReference type="EMBL" id="KAI8024147.1"/>
    </source>
</evidence>
<proteinExistence type="predicted"/>
<evidence type="ECO:0000313" key="2">
    <source>
        <dbReference type="Proteomes" id="UP001060215"/>
    </source>
</evidence>
<gene>
    <name evidence="1" type="ORF">LOK49_LG03G02335</name>
</gene>
<keyword evidence="2" id="KW-1185">Reference proteome</keyword>
<reference evidence="1 2" key="1">
    <citation type="journal article" date="2022" name="Plant J.">
        <title>Chromosome-level genome of Camellia lanceoleosa provides a valuable resource for understanding genome evolution and self-incompatibility.</title>
        <authorList>
            <person name="Gong W."/>
            <person name="Xiao S."/>
            <person name="Wang L."/>
            <person name="Liao Z."/>
            <person name="Chang Y."/>
            <person name="Mo W."/>
            <person name="Hu G."/>
            <person name="Li W."/>
            <person name="Zhao G."/>
            <person name="Zhu H."/>
            <person name="Hu X."/>
            <person name="Ji K."/>
            <person name="Xiang X."/>
            <person name="Song Q."/>
            <person name="Yuan D."/>
            <person name="Jin S."/>
            <person name="Zhang L."/>
        </authorList>
    </citation>
    <scope>NUCLEOTIDE SEQUENCE [LARGE SCALE GENOMIC DNA]</scope>
    <source>
        <strain evidence="1">SQ_2022a</strain>
    </source>
</reference>
<name>A0ACC0IH29_9ERIC</name>